<dbReference type="Gene3D" id="2.60.120.10">
    <property type="entry name" value="Jelly Rolls"/>
    <property type="match status" value="1"/>
</dbReference>
<gene>
    <name evidence="1" type="ORF">DME_LOCUS10613</name>
</gene>
<protein>
    <submittedName>
        <fullName evidence="4">Doublecortin domain-containing protein</fullName>
    </submittedName>
</protein>
<name>A0A0N4UMM5_DRAME</name>
<dbReference type="EMBL" id="UYYG01001229">
    <property type="protein sequence ID" value="VDN60640.1"/>
    <property type="molecule type" value="Genomic_DNA"/>
</dbReference>
<sequence>MVQIWLTEPHPCGDPRLPHHLFPPKNITPDELTRRTGALYFKIDTMDRVGMSKRIAILKMERNLTKEDIYVLDAENTVDFSGKIEELFEESKLSCEQARMIIDGSAYYDIEDDSGAWLRVLCEYGDLIILPAGRLLRFTTTPKVFFKLLNLNYLNLKFKI</sequence>
<reference evidence="4" key="1">
    <citation type="submission" date="2017-02" db="UniProtKB">
        <authorList>
            <consortium name="WormBaseParasite"/>
        </authorList>
    </citation>
    <scope>IDENTIFICATION</scope>
</reference>
<dbReference type="WBParaSite" id="DME_0000910901-mRNA-1">
    <property type="protein sequence ID" value="DME_0000910901-mRNA-1"/>
    <property type="gene ID" value="DME_0000910901"/>
</dbReference>
<dbReference type="GO" id="GO:0006555">
    <property type="term" value="P:methionine metabolic process"/>
    <property type="evidence" value="ECO:0007669"/>
    <property type="project" value="TreeGrafter"/>
</dbReference>
<dbReference type="GO" id="GO:0010309">
    <property type="term" value="F:acireductone dioxygenase [iron(II)-requiring] activity"/>
    <property type="evidence" value="ECO:0007669"/>
    <property type="project" value="InterPro"/>
</dbReference>
<organism evidence="2 4">
    <name type="scientific">Dracunculus medinensis</name>
    <name type="common">Guinea worm</name>
    <dbReference type="NCBI Taxonomy" id="318479"/>
    <lineage>
        <taxon>Eukaryota</taxon>
        <taxon>Metazoa</taxon>
        <taxon>Ecdysozoa</taxon>
        <taxon>Nematoda</taxon>
        <taxon>Chromadorea</taxon>
        <taxon>Rhabditida</taxon>
        <taxon>Spirurina</taxon>
        <taxon>Dracunculoidea</taxon>
        <taxon>Dracunculidae</taxon>
        <taxon>Dracunculus</taxon>
    </lineage>
</organism>
<dbReference type="SUPFAM" id="SSF51182">
    <property type="entry name" value="RmlC-like cupins"/>
    <property type="match status" value="1"/>
</dbReference>
<proteinExistence type="predicted"/>
<dbReference type="OrthoDB" id="1867259at2759"/>
<evidence type="ECO:0000313" key="4">
    <source>
        <dbReference type="WBParaSite" id="DME_0000910901-mRNA-1"/>
    </source>
</evidence>
<dbReference type="Proteomes" id="UP000038040">
    <property type="component" value="Unplaced"/>
</dbReference>
<dbReference type="Proteomes" id="UP000274756">
    <property type="component" value="Unassembled WGS sequence"/>
</dbReference>
<accession>A0A0N4UMM5</accession>
<dbReference type="STRING" id="318479.A0A0N4UMM5"/>
<dbReference type="InterPro" id="IPR011051">
    <property type="entry name" value="RmlC_Cupin_sf"/>
</dbReference>
<evidence type="ECO:0000313" key="3">
    <source>
        <dbReference type="Proteomes" id="UP000274756"/>
    </source>
</evidence>
<evidence type="ECO:0000313" key="1">
    <source>
        <dbReference type="EMBL" id="VDN60640.1"/>
    </source>
</evidence>
<reference evidence="1 3" key="2">
    <citation type="submission" date="2018-11" db="EMBL/GenBank/DDBJ databases">
        <authorList>
            <consortium name="Pathogen Informatics"/>
        </authorList>
    </citation>
    <scope>NUCLEOTIDE SEQUENCE [LARGE SCALE GENOMIC DNA]</scope>
</reference>
<dbReference type="PANTHER" id="PTHR23418:SF1">
    <property type="entry name" value="INACTIVE ACIREDUCTONE DIOXYGENASE 2-RELATED"/>
    <property type="match status" value="1"/>
</dbReference>
<evidence type="ECO:0000313" key="2">
    <source>
        <dbReference type="Proteomes" id="UP000038040"/>
    </source>
</evidence>
<keyword evidence="3" id="KW-1185">Reference proteome</keyword>
<dbReference type="Pfam" id="PF03079">
    <property type="entry name" value="ARD"/>
    <property type="match status" value="1"/>
</dbReference>
<dbReference type="AlphaFoldDB" id="A0A0N4UMM5"/>
<dbReference type="InterPro" id="IPR014710">
    <property type="entry name" value="RmlC-like_jellyroll"/>
</dbReference>
<dbReference type="PANTHER" id="PTHR23418">
    <property type="entry name" value="ACIREDUCTONE DIOXYGENASE"/>
    <property type="match status" value="1"/>
</dbReference>
<dbReference type="InterPro" id="IPR004313">
    <property type="entry name" value="ARD"/>
</dbReference>